<reference evidence="3" key="1">
    <citation type="submission" date="2022-11" db="UniProtKB">
        <authorList>
            <consortium name="WormBaseParasite"/>
        </authorList>
    </citation>
    <scope>IDENTIFICATION</scope>
</reference>
<dbReference type="PROSITE" id="PS50234">
    <property type="entry name" value="VWFA"/>
    <property type="match status" value="1"/>
</dbReference>
<dbReference type="SUPFAM" id="SSF53300">
    <property type="entry name" value="vWA-like"/>
    <property type="match status" value="1"/>
</dbReference>
<evidence type="ECO:0000259" key="1">
    <source>
        <dbReference type="PROSITE" id="PS50234"/>
    </source>
</evidence>
<evidence type="ECO:0000313" key="3">
    <source>
        <dbReference type="WBParaSite" id="PSU_v2.g10534.t1"/>
    </source>
</evidence>
<dbReference type="InterPro" id="IPR002035">
    <property type="entry name" value="VWF_A"/>
</dbReference>
<accession>A0A914XU91</accession>
<organism evidence="2 3">
    <name type="scientific">Panagrolaimus superbus</name>
    <dbReference type="NCBI Taxonomy" id="310955"/>
    <lineage>
        <taxon>Eukaryota</taxon>
        <taxon>Metazoa</taxon>
        <taxon>Ecdysozoa</taxon>
        <taxon>Nematoda</taxon>
        <taxon>Chromadorea</taxon>
        <taxon>Rhabditida</taxon>
        <taxon>Tylenchina</taxon>
        <taxon>Panagrolaimomorpha</taxon>
        <taxon>Panagrolaimoidea</taxon>
        <taxon>Panagrolaimidae</taxon>
        <taxon>Panagrolaimus</taxon>
    </lineage>
</organism>
<dbReference type="InterPro" id="IPR036465">
    <property type="entry name" value="vWFA_dom_sf"/>
</dbReference>
<dbReference type="AlphaFoldDB" id="A0A914XU91"/>
<name>A0A914XU91_9BILA</name>
<protein>
    <submittedName>
        <fullName evidence="3">VWFA domain-containing protein</fullName>
    </submittedName>
</protein>
<dbReference type="WBParaSite" id="PSU_v2.g10534.t1">
    <property type="protein sequence ID" value="PSU_v2.g10534.t1"/>
    <property type="gene ID" value="PSU_v2.g10534"/>
</dbReference>
<dbReference type="Pfam" id="PF00092">
    <property type="entry name" value="VWA"/>
    <property type="match status" value="1"/>
</dbReference>
<proteinExistence type="predicted"/>
<dbReference type="Proteomes" id="UP000887577">
    <property type="component" value="Unplaced"/>
</dbReference>
<feature type="domain" description="VWFA" evidence="1">
    <location>
        <begin position="1"/>
        <end position="93"/>
    </location>
</feature>
<evidence type="ECO:0000313" key="2">
    <source>
        <dbReference type="Proteomes" id="UP000887577"/>
    </source>
</evidence>
<dbReference type="Gene3D" id="3.40.50.410">
    <property type="entry name" value="von Willebrand factor, type A domain"/>
    <property type="match status" value="1"/>
</dbReference>
<sequence length="106" mass="11385">MSIALTYLIANPLKGRPNIPENIIIVAKNANNIDQSTINNAQTLKSGGMTIITIGVGNKDFSKLFNLATSNDYTFTIYDLTDSNTVSTIVNSIATKLANLCATNFV</sequence>
<keyword evidence="2" id="KW-1185">Reference proteome</keyword>